<evidence type="ECO:0000313" key="1">
    <source>
        <dbReference type="EMBL" id="EJF53652.1"/>
    </source>
</evidence>
<protein>
    <submittedName>
        <fullName evidence="1">Uncharacterized protein</fullName>
    </submittedName>
</protein>
<accession>J0P801</accession>
<dbReference type="AlphaFoldDB" id="J0P801"/>
<name>J0P801_9BACT</name>
<gene>
    <name evidence="1" type="ORF">SapgrDRAFT_1961</name>
</gene>
<proteinExistence type="predicted"/>
<dbReference type="EMBL" id="JH719942">
    <property type="protein sequence ID" value="EJF53652.1"/>
    <property type="molecule type" value="Genomic_DNA"/>
</dbReference>
<organism evidence="1 2">
    <name type="scientific">Saprospira grandis DSM 2844</name>
    <dbReference type="NCBI Taxonomy" id="694433"/>
    <lineage>
        <taxon>Bacteria</taxon>
        <taxon>Pseudomonadati</taxon>
        <taxon>Bacteroidota</taxon>
        <taxon>Saprospiria</taxon>
        <taxon>Saprospirales</taxon>
        <taxon>Saprospiraceae</taxon>
        <taxon>Saprospira</taxon>
    </lineage>
</organism>
<evidence type="ECO:0000313" key="2">
    <source>
        <dbReference type="Proteomes" id="UP000005113"/>
    </source>
</evidence>
<dbReference type="Proteomes" id="UP000005113">
    <property type="component" value="Unassembled WGS sequence"/>
</dbReference>
<sequence length="34" mass="3792">MLFAICETAFVKQGKLFAICETAFVKQGEAIRNL</sequence>
<dbReference type="HOGENOM" id="CLU_3375925_0_0_10"/>
<reference evidence="2" key="1">
    <citation type="journal article" date="2012" name="Stand. Genomic Sci.">
        <title>Permanent draft genome sequence of the gliding predator Saprospira grandis strain Sa g1 (= HR1).</title>
        <authorList>
            <person name="Mavromatis K."/>
            <person name="Chertkov O."/>
            <person name="Lapidus A."/>
            <person name="Nolan M."/>
            <person name="Lucas S."/>
            <person name="Tice H."/>
            <person name="Del Rio T.G."/>
            <person name="Cheng J.F."/>
            <person name="Han C."/>
            <person name="Tapia R."/>
            <person name="Bruce D."/>
            <person name="Goodwin L.A."/>
            <person name="Pitluck S."/>
            <person name="Huntemann M."/>
            <person name="Liolios K."/>
            <person name="Pagani I."/>
            <person name="Ivanova N."/>
            <person name="Mikhailova N."/>
            <person name="Pati A."/>
            <person name="Chen A."/>
            <person name="Palaniappan K."/>
            <person name="Land M."/>
            <person name="Brambilla E.M."/>
            <person name="Rohde M."/>
            <person name="Spring S."/>
            <person name="Goker M."/>
            <person name="Detter J.C."/>
            <person name="Bristow J."/>
            <person name="Eisen J.A."/>
            <person name="Markowitz V."/>
            <person name="Hugenholtz P."/>
            <person name="Kyrpides N.C."/>
            <person name="Klenk H.P."/>
            <person name="Woyke T."/>
        </authorList>
    </citation>
    <scope>NUCLEOTIDE SEQUENCE [LARGE SCALE GENOMIC DNA]</scope>
    <source>
        <strain evidence="2">DSM 2844</strain>
    </source>
</reference>